<name>A0A0E9T278_ANGAN</name>
<organism evidence="1">
    <name type="scientific">Anguilla anguilla</name>
    <name type="common">European freshwater eel</name>
    <name type="synonym">Muraena anguilla</name>
    <dbReference type="NCBI Taxonomy" id="7936"/>
    <lineage>
        <taxon>Eukaryota</taxon>
        <taxon>Metazoa</taxon>
        <taxon>Chordata</taxon>
        <taxon>Craniata</taxon>
        <taxon>Vertebrata</taxon>
        <taxon>Euteleostomi</taxon>
        <taxon>Actinopterygii</taxon>
        <taxon>Neopterygii</taxon>
        <taxon>Teleostei</taxon>
        <taxon>Anguilliformes</taxon>
        <taxon>Anguillidae</taxon>
        <taxon>Anguilla</taxon>
    </lineage>
</organism>
<dbReference type="AlphaFoldDB" id="A0A0E9T278"/>
<reference evidence="1" key="2">
    <citation type="journal article" date="2015" name="Fish Shellfish Immunol.">
        <title>Early steps in the European eel (Anguilla anguilla)-Vibrio vulnificus interaction in the gills: Role of the RtxA13 toxin.</title>
        <authorList>
            <person name="Callol A."/>
            <person name="Pajuelo D."/>
            <person name="Ebbesson L."/>
            <person name="Teles M."/>
            <person name="MacKenzie S."/>
            <person name="Amaro C."/>
        </authorList>
    </citation>
    <scope>NUCLEOTIDE SEQUENCE</scope>
</reference>
<evidence type="ECO:0000313" key="1">
    <source>
        <dbReference type="EMBL" id="JAH47075.1"/>
    </source>
</evidence>
<accession>A0A0E9T278</accession>
<sequence length="35" mass="4040">MQSFSNDNNMLKKWTSFQNCWLECGASLQNNSELA</sequence>
<proteinExistence type="predicted"/>
<reference evidence="1" key="1">
    <citation type="submission" date="2014-11" db="EMBL/GenBank/DDBJ databases">
        <authorList>
            <person name="Amaro Gonzalez C."/>
        </authorList>
    </citation>
    <scope>NUCLEOTIDE SEQUENCE</scope>
</reference>
<dbReference type="EMBL" id="GBXM01061502">
    <property type="protein sequence ID" value="JAH47075.1"/>
    <property type="molecule type" value="Transcribed_RNA"/>
</dbReference>
<protein>
    <submittedName>
        <fullName evidence="1">Uncharacterized protein</fullName>
    </submittedName>
</protein>